<keyword evidence="2" id="KW-1185">Reference proteome</keyword>
<reference evidence="1 2" key="1">
    <citation type="submission" date="2016-06" db="EMBL/GenBank/DDBJ databases">
        <authorList>
            <person name="Kjaerup R.B."/>
            <person name="Dalgaard T.S."/>
            <person name="Juul-Madsen H.R."/>
        </authorList>
    </citation>
    <scope>NUCLEOTIDE SEQUENCE [LARGE SCALE GENOMIC DNA]</scope>
    <source>
        <strain evidence="1 2">CECT 8886</strain>
    </source>
</reference>
<evidence type="ECO:0000313" key="1">
    <source>
        <dbReference type="EMBL" id="SBS31894.1"/>
    </source>
</evidence>
<evidence type="ECO:0000313" key="2">
    <source>
        <dbReference type="Proteomes" id="UP000092544"/>
    </source>
</evidence>
<dbReference type="Proteomes" id="UP000092544">
    <property type="component" value="Unassembled WGS sequence"/>
</dbReference>
<dbReference type="OrthoDB" id="5699563at2"/>
<dbReference type="EMBL" id="FLOB01000004">
    <property type="protein sequence ID" value="SBS31894.1"/>
    <property type="molecule type" value="Genomic_DNA"/>
</dbReference>
<name>A0A1A8TF04_9GAMM</name>
<organism evidence="1 2">
    <name type="scientific">Marinomonas spartinae</name>
    <dbReference type="NCBI Taxonomy" id="1792290"/>
    <lineage>
        <taxon>Bacteria</taxon>
        <taxon>Pseudomonadati</taxon>
        <taxon>Pseudomonadota</taxon>
        <taxon>Gammaproteobacteria</taxon>
        <taxon>Oceanospirillales</taxon>
        <taxon>Oceanospirillaceae</taxon>
        <taxon>Marinomonas</taxon>
    </lineage>
</organism>
<sequence length="396" mass="44782">MTWSKISHSASAQDTITLNSKSVADYNVNLPSGFPFRKVQFTIQALAMLSQLNDFDAMMVAKEIIEISQHPNSPSSIKHSLNPFRRIRRTKYPFRNYHYLIEYLIKGQFLVIHDILFDEQLHGAKDRHSTERTMLYEVPRISSAKYQKAEDEEGLRDIQNAWSRDPKPTTQVNTEHAAVNGMQNELTKATWLMGTHLDTAYQSDTIQAYTLFHNPTDEFALDAIECAFDRKKGNTSHNAQHLAAVLAQNQQQGKKVKWLVHSQGAIIFCSALQHFRRQYSGQLTTQQVAIHGTGAELALLQSMAKGVGIKVHSVRNNPFDPVPNIAGKVEHSRSSFIRAWRFLDNVKGGDIGASPHTLPFLGLKTYAKQLELLGYRDKAAEVLKFMRTLPKGDPRL</sequence>
<dbReference type="STRING" id="1792290.MSP8886_02275"/>
<dbReference type="RefSeq" id="WP_067016441.1">
    <property type="nucleotide sequence ID" value="NZ_FLOB01000004.1"/>
</dbReference>
<proteinExistence type="predicted"/>
<gene>
    <name evidence="1" type="ORF">MSP8886_02275</name>
</gene>
<protein>
    <submittedName>
        <fullName evidence="1">Uncharacterized protein</fullName>
    </submittedName>
</protein>
<accession>A0A1A8TF04</accession>
<dbReference type="AlphaFoldDB" id="A0A1A8TF04"/>